<keyword evidence="4 5" id="KW-0697">Rotamase</keyword>
<proteinExistence type="inferred from homology"/>
<dbReference type="SUPFAM" id="SSF54534">
    <property type="entry name" value="FKBP-like"/>
    <property type="match status" value="1"/>
</dbReference>
<evidence type="ECO:0000256" key="1">
    <source>
        <dbReference type="ARBA" id="ARBA00000971"/>
    </source>
</evidence>
<dbReference type="InterPro" id="IPR000297">
    <property type="entry name" value="PPIase_PpiC"/>
</dbReference>
<accession>A0A2U2AJ14</accession>
<dbReference type="PANTHER" id="PTHR47245:SF2">
    <property type="entry name" value="PEPTIDYL-PROLYL CIS-TRANS ISOMERASE HP_0175-RELATED"/>
    <property type="match status" value="1"/>
</dbReference>
<evidence type="ECO:0000256" key="3">
    <source>
        <dbReference type="ARBA" id="ARBA00013194"/>
    </source>
</evidence>
<dbReference type="InterPro" id="IPR050245">
    <property type="entry name" value="PrsA_foldase"/>
</dbReference>
<comment type="similarity">
    <text evidence="2">Belongs to the PpiC/parvulin rotamase family.</text>
</comment>
<comment type="caution">
    <text evidence="8">The sequence shown here is derived from an EMBL/GenBank/DDBJ whole genome shotgun (WGS) entry which is preliminary data.</text>
</comment>
<dbReference type="EMBL" id="QEWR01000004">
    <property type="protein sequence ID" value="PWD82660.1"/>
    <property type="molecule type" value="Genomic_DNA"/>
</dbReference>
<dbReference type="InterPro" id="IPR046357">
    <property type="entry name" value="PPIase_dom_sf"/>
</dbReference>
<evidence type="ECO:0000256" key="2">
    <source>
        <dbReference type="ARBA" id="ARBA00007656"/>
    </source>
</evidence>
<sequence length="293" mass="32496">MKNLFKKTLLTAALMGAFSVVAMADEAQPVAVEAEVVSEGYQLQDPVATVNGKEVSKAELENFLLLSQGVEVDEVESPEVAVQLVKLLGTQDALAEEAKKRGLDKDQDYQLKMRLIGDLFLADLLFQNMLDKGEITQEELKAQYDAMVAQIEQTEYQASHILVDSEEEANGIIEDIKSGKTTFAEAAKEKSLDPATAARDGSIGGWFRLSMMDPSFGEALKGMEKGKMSETPVESQFGYHVIVLDDVRDLDLEIKPFDELDEETKLQLAQPLFQKYVEEVQEKVNVELPEAKQ</sequence>
<dbReference type="RefSeq" id="WP_109236607.1">
    <property type="nucleotide sequence ID" value="NZ_BMXZ01000003.1"/>
</dbReference>
<keyword evidence="9" id="KW-1185">Reference proteome</keyword>
<dbReference type="PROSITE" id="PS50198">
    <property type="entry name" value="PPIC_PPIASE_2"/>
    <property type="match status" value="1"/>
</dbReference>
<name>A0A2U2AJ14_9GAMM</name>
<dbReference type="SUPFAM" id="SSF109998">
    <property type="entry name" value="Triger factor/SurA peptide-binding domain-like"/>
    <property type="match status" value="1"/>
</dbReference>
<dbReference type="InterPro" id="IPR027304">
    <property type="entry name" value="Trigger_fact/SurA_dom_sf"/>
</dbReference>
<evidence type="ECO:0000313" key="8">
    <source>
        <dbReference type="EMBL" id="PWD82660.1"/>
    </source>
</evidence>
<dbReference type="Pfam" id="PF00639">
    <property type="entry name" value="Rotamase"/>
    <property type="match status" value="1"/>
</dbReference>
<feature type="domain" description="PpiC" evidence="7">
    <location>
        <begin position="153"/>
        <end position="246"/>
    </location>
</feature>
<dbReference type="Proteomes" id="UP000244948">
    <property type="component" value="Unassembled WGS sequence"/>
</dbReference>
<evidence type="ECO:0000256" key="6">
    <source>
        <dbReference type="SAM" id="SignalP"/>
    </source>
</evidence>
<gene>
    <name evidence="8" type="ORF">DC082_08545</name>
</gene>
<comment type="catalytic activity">
    <reaction evidence="1">
        <text>[protein]-peptidylproline (omega=180) = [protein]-peptidylproline (omega=0)</text>
        <dbReference type="Rhea" id="RHEA:16237"/>
        <dbReference type="Rhea" id="RHEA-COMP:10747"/>
        <dbReference type="Rhea" id="RHEA-COMP:10748"/>
        <dbReference type="ChEBI" id="CHEBI:83833"/>
        <dbReference type="ChEBI" id="CHEBI:83834"/>
        <dbReference type="EC" id="5.2.1.8"/>
    </reaction>
</comment>
<organism evidence="8 9">
    <name type="scientific">Ignatzschineria indica</name>
    <dbReference type="NCBI Taxonomy" id="472583"/>
    <lineage>
        <taxon>Bacteria</taxon>
        <taxon>Pseudomonadati</taxon>
        <taxon>Pseudomonadota</taxon>
        <taxon>Gammaproteobacteria</taxon>
        <taxon>Cardiobacteriales</taxon>
        <taxon>Ignatzschineriaceae</taxon>
        <taxon>Ignatzschineria</taxon>
    </lineage>
</organism>
<dbReference type="GO" id="GO:0003755">
    <property type="term" value="F:peptidyl-prolyl cis-trans isomerase activity"/>
    <property type="evidence" value="ECO:0007669"/>
    <property type="project" value="UniProtKB-KW"/>
</dbReference>
<dbReference type="PANTHER" id="PTHR47245">
    <property type="entry name" value="PEPTIDYLPROLYL ISOMERASE"/>
    <property type="match status" value="1"/>
</dbReference>
<dbReference type="EC" id="5.2.1.8" evidence="3"/>
<evidence type="ECO:0000256" key="5">
    <source>
        <dbReference type="PROSITE-ProRule" id="PRU00278"/>
    </source>
</evidence>
<dbReference type="Gene3D" id="1.10.8.1040">
    <property type="match status" value="1"/>
</dbReference>
<dbReference type="Gene3D" id="3.10.50.40">
    <property type="match status" value="1"/>
</dbReference>
<evidence type="ECO:0000256" key="4">
    <source>
        <dbReference type="ARBA" id="ARBA00023110"/>
    </source>
</evidence>
<keyword evidence="5" id="KW-0413">Isomerase</keyword>
<protein>
    <recommendedName>
        <fullName evidence="3">peptidylprolyl isomerase</fullName>
        <ecNumber evidence="3">5.2.1.8</ecNumber>
    </recommendedName>
</protein>
<evidence type="ECO:0000313" key="9">
    <source>
        <dbReference type="Proteomes" id="UP000244948"/>
    </source>
</evidence>
<reference evidence="8 9" key="1">
    <citation type="journal article" date="2018" name="Genome Announc.">
        <title>Ignatzschineria cameli sp. nov., isolated from necrotic foot tissue of dromedaries (Camelus dromedarius) and associated maggots (Wohlfahrtia species) in Dubai.</title>
        <authorList>
            <person name="Tsang C.C."/>
            <person name="Tang J.Y."/>
            <person name="Fong J.Y."/>
            <person name="Kinne J."/>
            <person name="Lee H.H."/>
            <person name="Joseph M."/>
            <person name="Jose S."/>
            <person name="Schuster R.K."/>
            <person name="Tang Y."/>
            <person name="Sivakumar S."/>
            <person name="Chen J.H."/>
            <person name="Teng J.L."/>
            <person name="Lau S.K."/>
            <person name="Wernery U."/>
            <person name="Woo P.C."/>
        </authorList>
    </citation>
    <scope>NUCLEOTIDE SEQUENCE [LARGE SCALE GENOMIC DNA]</scope>
    <source>
        <strain evidence="8 9">KCTC 22643</strain>
    </source>
</reference>
<evidence type="ECO:0000259" key="7">
    <source>
        <dbReference type="PROSITE" id="PS50198"/>
    </source>
</evidence>
<feature type="signal peptide" evidence="6">
    <location>
        <begin position="1"/>
        <end position="24"/>
    </location>
</feature>
<feature type="chain" id="PRO_5015600208" description="peptidylprolyl isomerase" evidence="6">
    <location>
        <begin position="25"/>
        <end position="293"/>
    </location>
</feature>
<dbReference type="AlphaFoldDB" id="A0A2U2AJ14"/>
<keyword evidence="6" id="KW-0732">Signal</keyword>